<evidence type="ECO:0000313" key="13">
    <source>
        <dbReference type="Proteomes" id="UP001238088"/>
    </source>
</evidence>
<reference evidence="12 13" key="1">
    <citation type="submission" date="2023-07" db="EMBL/GenBank/DDBJ databases">
        <title>Genomic Encyclopedia of Type Strains, Phase IV (KMG-IV): sequencing the most valuable type-strain genomes for metagenomic binning, comparative biology and taxonomic classification.</title>
        <authorList>
            <person name="Goeker M."/>
        </authorList>
    </citation>
    <scope>NUCLEOTIDE SEQUENCE [LARGE SCALE GENOMIC DNA]</scope>
    <source>
        <strain evidence="12 13">DSM 23494</strain>
    </source>
</reference>
<evidence type="ECO:0000313" key="12">
    <source>
        <dbReference type="EMBL" id="MDQ0269208.1"/>
    </source>
</evidence>
<dbReference type="RefSeq" id="WP_307472595.1">
    <property type="nucleotide sequence ID" value="NZ_JAUSUB010000003.1"/>
</dbReference>
<feature type="signal peptide" evidence="10">
    <location>
        <begin position="1"/>
        <end position="24"/>
    </location>
</feature>
<feature type="transmembrane region" description="Helical" evidence="9">
    <location>
        <begin position="1063"/>
        <end position="1083"/>
    </location>
</feature>
<evidence type="ECO:0000256" key="2">
    <source>
        <dbReference type="ARBA" id="ARBA00022512"/>
    </source>
</evidence>
<evidence type="ECO:0000256" key="10">
    <source>
        <dbReference type="SAM" id="SignalP"/>
    </source>
</evidence>
<dbReference type="InterPro" id="IPR003961">
    <property type="entry name" value="FN3_dom"/>
</dbReference>
<dbReference type="PANTHER" id="PTHR46652:SF3">
    <property type="entry name" value="LEUCINE-RICH REPEAT-CONTAINING PROTEIN 9"/>
    <property type="match status" value="1"/>
</dbReference>
<keyword evidence="3" id="KW-0964">Secreted</keyword>
<dbReference type="Gene3D" id="2.60.40.10">
    <property type="entry name" value="Immunoglobulins"/>
    <property type="match status" value="2"/>
</dbReference>
<keyword evidence="9" id="KW-1133">Transmembrane helix</keyword>
<feature type="region of interest" description="Disordered" evidence="8">
    <location>
        <begin position="158"/>
        <end position="200"/>
    </location>
</feature>
<dbReference type="InterPro" id="IPR050836">
    <property type="entry name" value="SDS22/Internalin_LRR"/>
</dbReference>
<keyword evidence="9" id="KW-0472">Membrane</keyword>
<feature type="compositionally biased region" description="Basic and acidic residues" evidence="8">
    <location>
        <begin position="1037"/>
        <end position="1049"/>
    </location>
</feature>
<evidence type="ECO:0000256" key="4">
    <source>
        <dbReference type="ARBA" id="ARBA00022614"/>
    </source>
</evidence>
<dbReference type="Pfam" id="PF00041">
    <property type="entry name" value="fn3"/>
    <property type="match status" value="1"/>
</dbReference>
<dbReference type="SUPFAM" id="SSF52058">
    <property type="entry name" value="L domain-like"/>
    <property type="match status" value="2"/>
</dbReference>
<dbReference type="Pfam" id="PF12799">
    <property type="entry name" value="LRR_4"/>
    <property type="match status" value="1"/>
</dbReference>
<evidence type="ECO:0000256" key="1">
    <source>
        <dbReference type="ARBA" id="ARBA00004168"/>
    </source>
</evidence>
<keyword evidence="4" id="KW-0433">Leucine-rich repeat</keyword>
<keyword evidence="13" id="KW-1185">Reference proteome</keyword>
<dbReference type="PROSITE" id="PS51450">
    <property type="entry name" value="LRR"/>
    <property type="match status" value="3"/>
</dbReference>
<evidence type="ECO:0000256" key="8">
    <source>
        <dbReference type="SAM" id="MobiDB-lite"/>
    </source>
</evidence>
<dbReference type="CDD" id="cd00063">
    <property type="entry name" value="FN3"/>
    <property type="match status" value="1"/>
</dbReference>
<feature type="compositionally biased region" description="Low complexity" evidence="8">
    <location>
        <begin position="168"/>
        <end position="181"/>
    </location>
</feature>
<evidence type="ECO:0000259" key="11">
    <source>
        <dbReference type="PROSITE" id="PS50853"/>
    </source>
</evidence>
<organism evidence="12 13">
    <name type="scientific">Cytobacillus purgationiresistens</name>
    <dbReference type="NCBI Taxonomy" id="863449"/>
    <lineage>
        <taxon>Bacteria</taxon>
        <taxon>Bacillati</taxon>
        <taxon>Bacillota</taxon>
        <taxon>Bacilli</taxon>
        <taxon>Bacillales</taxon>
        <taxon>Bacillaceae</taxon>
        <taxon>Cytobacillus</taxon>
    </lineage>
</organism>
<dbReference type="InterPro" id="IPR019931">
    <property type="entry name" value="LPXTG_anchor"/>
</dbReference>
<name>A0ABU0AFJ1_9BACI</name>
<feature type="domain" description="Fibronectin type-III" evidence="11">
    <location>
        <begin position="832"/>
        <end position="920"/>
    </location>
</feature>
<evidence type="ECO:0000256" key="9">
    <source>
        <dbReference type="SAM" id="Phobius"/>
    </source>
</evidence>
<dbReference type="InterPro" id="IPR013783">
    <property type="entry name" value="Ig-like_fold"/>
</dbReference>
<dbReference type="NCBIfam" id="TIGR01167">
    <property type="entry name" value="LPXTG_anchor"/>
    <property type="match status" value="1"/>
</dbReference>
<gene>
    <name evidence="12" type="ORF">J2S17_001078</name>
</gene>
<dbReference type="Pfam" id="PF00746">
    <property type="entry name" value="Gram_pos_anchor"/>
    <property type="match status" value="1"/>
</dbReference>
<dbReference type="SUPFAM" id="SSF49265">
    <property type="entry name" value="Fibronectin type III"/>
    <property type="match status" value="2"/>
</dbReference>
<keyword evidence="7" id="KW-0572">Peptidoglycan-anchor</keyword>
<feature type="region of interest" description="Disordered" evidence="8">
    <location>
        <begin position="1002"/>
        <end position="1057"/>
    </location>
</feature>
<comment type="subcellular location">
    <subcellularLocation>
        <location evidence="1">Secreted</location>
        <location evidence="1">Cell wall</location>
        <topology evidence="1">Peptidoglycan-anchor</topology>
    </subcellularLocation>
</comment>
<dbReference type="InterPro" id="IPR032675">
    <property type="entry name" value="LRR_dom_sf"/>
</dbReference>
<dbReference type="InterPro" id="IPR025875">
    <property type="entry name" value="Leu-rich_rpt_4"/>
</dbReference>
<dbReference type="InterPro" id="IPR001611">
    <property type="entry name" value="Leu-rich_rpt"/>
</dbReference>
<comment type="caution">
    <text evidence="12">The sequence shown here is derived from an EMBL/GenBank/DDBJ whole genome shotgun (WGS) entry which is preliminary data.</text>
</comment>
<protein>
    <submittedName>
        <fullName evidence="12">LPXTG-motif cell wall-anchored protein</fullName>
    </submittedName>
</protein>
<proteinExistence type="predicted"/>
<accession>A0ABU0AFJ1</accession>
<keyword evidence="9" id="KW-0812">Transmembrane</keyword>
<sequence length="1092" mass="121583">MKKFFHVLFAVMLVFSFFSSSVYAVTNEATDETGQTTGDAVSTGSEEVTVEELGIEFDIQLLKPEYEEKAITLKWRTVSETELTLPEEGQAFTIKKNEEIIPITIKPLEIEENSEQSKVYTIYEYTDEEVTEGKEYTYSVNQEKLSSNQEMVTAAVETTDENTSTEKPANPEQPANNPAPATDGAQAADQVEGAKQEGSKGVTAEDFRVLAYRVTDTSAQISWSTFDADKFDVYIDGNLKTTLTGFQNSYDATGLEADKTYKIKVDAIKAGNTVATNEIEIKTSPAPKGKPIEFADDYLYQAVQEELGLKREIYASDMEKLKSLATPWVGIESLEGLQHAVNLEHLTVSFNFINDLTPIKGLTKLTSLDISGMTMRDMSALNSITSLQELNVSHSNLLSLDFLKGLPQLKQVYLYGELWISESASAKQSIADLEKQGMKVYVDYDQDMNILTGEGFINESKIQLFWDYWADYNYESYPDQYVVSINGKEEKLSGETLDKTFTNLKADTEYKFQIKGYEKKRLIGKASLTLKTAKAPTGEVVKFKDKNLEKAIKASLGLDREVRLSDMENAKSLDLSFQEIKNLSGIEKAKNLEQLSLYGNPVVDLSPISGLTKLASLDIDETGVKNLSPLKSLKNLVELYASYLQVKDFSPLSELTAIHSITLVGNSMNRLPNLSKLNNLIMLDLTENGLSSLKGIEQAKNLQYLSLDSNPITDFSPLSNLPLLGVSASYTNMDSLKWAGSEALTRLEILIVSGTAVSDLSPLKNMRHLQAIIADETQIEELNVLLDLDYLFLVSILDVPTLDISEGSEAMKVIQALEAKGVFVLYGEQTEEEMDFYVSDWESSYDSVNVTWAYEGEETITGYNVYLDEELVDTVDGSVHTYRFEGLEPGTGYDVEIEAYTDDEEYVGWAHEYVFTLSEDFYFSDIETTTDSIQTTWAYEGDAELLEYDVFLDGEYLESVDPETLGYLYEGLEADELYKVSVFAYSEDEGYVGYTFAKVMTDGSDDGQVPPPPVKKPDDGKKPPSIKDGIKDNFGTKPDKKLQPKDGNKKTTGNKLPNTSTNMYNLLAIGVTILLAGGLLFLISRKNRRVQG</sequence>
<feature type="chain" id="PRO_5046588578" evidence="10">
    <location>
        <begin position="25"/>
        <end position="1092"/>
    </location>
</feature>
<dbReference type="Gene3D" id="3.80.10.10">
    <property type="entry name" value="Ribonuclease Inhibitor"/>
    <property type="match status" value="2"/>
</dbReference>
<dbReference type="EMBL" id="JAUSUB010000003">
    <property type="protein sequence ID" value="MDQ0269208.1"/>
    <property type="molecule type" value="Genomic_DNA"/>
</dbReference>
<dbReference type="PANTHER" id="PTHR46652">
    <property type="entry name" value="LEUCINE-RICH REPEAT AND IQ DOMAIN-CONTAINING PROTEIN 1-RELATED"/>
    <property type="match status" value="1"/>
</dbReference>
<dbReference type="PROSITE" id="PS50853">
    <property type="entry name" value="FN3"/>
    <property type="match status" value="1"/>
</dbReference>
<keyword evidence="5 10" id="KW-0732">Signal</keyword>
<evidence type="ECO:0000256" key="6">
    <source>
        <dbReference type="ARBA" id="ARBA00022737"/>
    </source>
</evidence>
<dbReference type="SMART" id="SM00060">
    <property type="entry name" value="FN3"/>
    <property type="match status" value="4"/>
</dbReference>
<evidence type="ECO:0000256" key="5">
    <source>
        <dbReference type="ARBA" id="ARBA00022729"/>
    </source>
</evidence>
<evidence type="ECO:0000256" key="3">
    <source>
        <dbReference type="ARBA" id="ARBA00022525"/>
    </source>
</evidence>
<keyword evidence="6" id="KW-0677">Repeat</keyword>
<evidence type="ECO:0000256" key="7">
    <source>
        <dbReference type="ARBA" id="ARBA00023088"/>
    </source>
</evidence>
<dbReference type="Proteomes" id="UP001238088">
    <property type="component" value="Unassembled WGS sequence"/>
</dbReference>
<keyword evidence="2" id="KW-0134">Cell wall</keyword>
<dbReference type="SMART" id="SM00365">
    <property type="entry name" value="LRR_SD22"/>
    <property type="match status" value="6"/>
</dbReference>
<dbReference type="InterPro" id="IPR036116">
    <property type="entry name" value="FN3_sf"/>
</dbReference>